<evidence type="ECO:0000256" key="1">
    <source>
        <dbReference type="ARBA" id="ARBA00005417"/>
    </source>
</evidence>
<accession>A0A4P6HLV0</accession>
<evidence type="ECO:0000256" key="3">
    <source>
        <dbReference type="ARBA" id="ARBA00022741"/>
    </source>
</evidence>
<keyword evidence="4 6" id="KW-0067">ATP-binding</keyword>
<dbReference type="InterPro" id="IPR003593">
    <property type="entry name" value="AAA+_ATPase"/>
</dbReference>
<keyword evidence="2" id="KW-0813">Transport</keyword>
<gene>
    <name evidence="6" type="ORF">C3Y92_12425</name>
</gene>
<keyword evidence="7" id="KW-1185">Reference proteome</keyword>
<dbReference type="OrthoDB" id="9809450at2"/>
<evidence type="ECO:0000313" key="7">
    <source>
        <dbReference type="Proteomes" id="UP000293296"/>
    </source>
</evidence>
<sequence>MTQPVVDIRDLTFSYNGQAALSGVRLAVAQGERLAVLGPNGGGKTTLLKLILGILTPSAGTIRVFGEEPGRHSARIGYVPQRLDGVAERKDLPIRVREVALMGLLSPGRRGFRYTSEEIDKADDALARVEMAGLAQRRFCELSGGQKQRTLIARALVSDPGLLILDEPTANIDPQGKFCLYEVLSRIGAGVTSLVVSHDLSILAAGVTAVACVNGRVAYSPEPRLSQDMLDLLYGVHSHACPMDAYLRRIPPDLARLSPSERP</sequence>
<dbReference type="Pfam" id="PF00005">
    <property type="entry name" value="ABC_tran"/>
    <property type="match status" value="1"/>
</dbReference>
<dbReference type="RefSeq" id="WP_129353061.1">
    <property type="nucleotide sequence ID" value="NZ_CP026538.1"/>
</dbReference>
<dbReference type="SMART" id="SM00382">
    <property type="entry name" value="AAA"/>
    <property type="match status" value="1"/>
</dbReference>
<evidence type="ECO:0000256" key="4">
    <source>
        <dbReference type="ARBA" id="ARBA00022840"/>
    </source>
</evidence>
<evidence type="ECO:0000256" key="2">
    <source>
        <dbReference type="ARBA" id="ARBA00022448"/>
    </source>
</evidence>
<dbReference type="EMBL" id="CP026538">
    <property type="protein sequence ID" value="QAZ67985.1"/>
    <property type="molecule type" value="Genomic_DNA"/>
</dbReference>
<dbReference type="GO" id="GO:0005524">
    <property type="term" value="F:ATP binding"/>
    <property type="evidence" value="ECO:0007669"/>
    <property type="project" value="UniProtKB-KW"/>
</dbReference>
<dbReference type="CDD" id="cd03235">
    <property type="entry name" value="ABC_Metallic_Cations"/>
    <property type="match status" value="1"/>
</dbReference>
<evidence type="ECO:0000259" key="5">
    <source>
        <dbReference type="PROSITE" id="PS50893"/>
    </source>
</evidence>
<dbReference type="GO" id="GO:0016887">
    <property type="term" value="F:ATP hydrolysis activity"/>
    <property type="evidence" value="ECO:0007669"/>
    <property type="project" value="InterPro"/>
</dbReference>
<evidence type="ECO:0000313" key="6">
    <source>
        <dbReference type="EMBL" id="QAZ67985.1"/>
    </source>
</evidence>
<name>A0A4P6HLV0_9BACT</name>
<reference evidence="6 7" key="1">
    <citation type="submission" date="2018-02" db="EMBL/GenBank/DDBJ databases">
        <title>Genome sequence of Desulfovibrio carbinolicus DSM 3852.</title>
        <authorList>
            <person name="Wilbanks E."/>
            <person name="Skennerton C.T."/>
            <person name="Orphan V.J."/>
        </authorList>
    </citation>
    <scope>NUCLEOTIDE SEQUENCE [LARGE SCALE GENOMIC DNA]</scope>
    <source>
        <strain evidence="6 7">DSM 3852</strain>
    </source>
</reference>
<proteinExistence type="inferred from homology"/>
<dbReference type="InterPro" id="IPR050153">
    <property type="entry name" value="Metal_Ion_Import_ABC"/>
</dbReference>
<dbReference type="KEGG" id="dcb:C3Y92_12425"/>
<comment type="similarity">
    <text evidence="1">Belongs to the ABC transporter superfamily.</text>
</comment>
<dbReference type="SUPFAM" id="SSF52540">
    <property type="entry name" value="P-loop containing nucleoside triphosphate hydrolases"/>
    <property type="match status" value="1"/>
</dbReference>
<dbReference type="PROSITE" id="PS50893">
    <property type="entry name" value="ABC_TRANSPORTER_2"/>
    <property type="match status" value="1"/>
</dbReference>
<dbReference type="PANTHER" id="PTHR42734:SF17">
    <property type="entry name" value="METAL TRANSPORT SYSTEM ATP-BINDING PROTEIN TM_0124-RELATED"/>
    <property type="match status" value="1"/>
</dbReference>
<dbReference type="Gene3D" id="3.40.50.300">
    <property type="entry name" value="P-loop containing nucleotide triphosphate hydrolases"/>
    <property type="match status" value="1"/>
</dbReference>
<dbReference type="AlphaFoldDB" id="A0A4P6HLV0"/>
<dbReference type="Proteomes" id="UP000293296">
    <property type="component" value="Chromosome"/>
</dbReference>
<dbReference type="InterPro" id="IPR003439">
    <property type="entry name" value="ABC_transporter-like_ATP-bd"/>
</dbReference>
<protein>
    <submittedName>
        <fullName evidence="6">Metal ABC transporter ATP-binding protein</fullName>
    </submittedName>
</protein>
<feature type="domain" description="ABC transporter" evidence="5">
    <location>
        <begin position="6"/>
        <end position="239"/>
    </location>
</feature>
<organism evidence="6 7">
    <name type="scientific">Solidesulfovibrio carbinolicus</name>
    <dbReference type="NCBI Taxonomy" id="296842"/>
    <lineage>
        <taxon>Bacteria</taxon>
        <taxon>Pseudomonadati</taxon>
        <taxon>Thermodesulfobacteriota</taxon>
        <taxon>Desulfovibrionia</taxon>
        <taxon>Desulfovibrionales</taxon>
        <taxon>Desulfovibrionaceae</taxon>
        <taxon>Solidesulfovibrio</taxon>
    </lineage>
</organism>
<dbReference type="InterPro" id="IPR027417">
    <property type="entry name" value="P-loop_NTPase"/>
</dbReference>
<dbReference type="PANTHER" id="PTHR42734">
    <property type="entry name" value="METAL TRANSPORT SYSTEM ATP-BINDING PROTEIN TM_0124-RELATED"/>
    <property type="match status" value="1"/>
</dbReference>
<keyword evidence="3" id="KW-0547">Nucleotide-binding</keyword>